<feature type="domain" description="CMP/dCMP-type deaminase" evidence="5">
    <location>
        <begin position="3"/>
        <end position="114"/>
    </location>
</feature>
<dbReference type="FunFam" id="3.40.140.10:FF:000011">
    <property type="entry name" value="tRNA-specific adenosine deaminase"/>
    <property type="match status" value="1"/>
</dbReference>
<accession>A0A370DVF1</accession>
<dbReference type="GO" id="GO:0006152">
    <property type="term" value="P:purine nucleoside catabolic process"/>
    <property type="evidence" value="ECO:0007669"/>
    <property type="project" value="TreeGrafter"/>
</dbReference>
<keyword evidence="3" id="KW-0378">Hydrolase</keyword>
<dbReference type="PANTHER" id="PTHR11079">
    <property type="entry name" value="CYTOSINE DEAMINASE FAMILY MEMBER"/>
    <property type="match status" value="1"/>
</dbReference>
<evidence type="ECO:0000259" key="5">
    <source>
        <dbReference type="PROSITE" id="PS51747"/>
    </source>
</evidence>
<evidence type="ECO:0000256" key="4">
    <source>
        <dbReference type="ARBA" id="ARBA00022833"/>
    </source>
</evidence>
<dbReference type="AlphaFoldDB" id="A0A370DVF1"/>
<proteinExistence type="inferred from homology"/>
<dbReference type="Gene3D" id="3.40.140.10">
    <property type="entry name" value="Cytidine Deaminase, domain 2"/>
    <property type="match status" value="1"/>
</dbReference>
<dbReference type="PANTHER" id="PTHR11079:SF161">
    <property type="entry name" value="CMP_DCMP-TYPE DEAMINASE DOMAIN-CONTAINING PROTEIN"/>
    <property type="match status" value="1"/>
</dbReference>
<evidence type="ECO:0000256" key="2">
    <source>
        <dbReference type="ARBA" id="ARBA00022723"/>
    </source>
</evidence>
<comment type="similarity">
    <text evidence="1">Belongs to the cytidine and deoxycytidylate deaminase family.</text>
</comment>
<dbReference type="InterPro" id="IPR016193">
    <property type="entry name" value="Cytidine_deaminase-like"/>
</dbReference>
<gene>
    <name evidence="6" type="ORF">DIZ78_00320</name>
</gene>
<sequence length="158" mass="17635">MGQDEKAFMQEAIDLARRGVELHHGGPFGAVVVLDGRIIGRGWNQVVNNNDPTAHAEINAIREACGQQESMHLNGATLYASCEPCPMCLSAAYWAHIQTIVYAADANDAAGIGFSDQFICQELQSPPEERKIQSRQLLREESLAVFQLWKNDEQRFKY</sequence>
<dbReference type="PROSITE" id="PS51747">
    <property type="entry name" value="CYT_DCMP_DEAMINASES_2"/>
    <property type="match status" value="1"/>
</dbReference>
<keyword evidence="2" id="KW-0479">Metal-binding</keyword>
<dbReference type="InterPro" id="IPR002125">
    <property type="entry name" value="CMP_dCMP_dom"/>
</dbReference>
<evidence type="ECO:0000313" key="6">
    <source>
        <dbReference type="EMBL" id="RDH88422.1"/>
    </source>
</evidence>
<keyword evidence="7" id="KW-1185">Reference proteome</keyword>
<protein>
    <submittedName>
        <fullName evidence="6">tRNA-specific adenosine deaminase</fullName>
    </submittedName>
</protein>
<evidence type="ECO:0000256" key="3">
    <source>
        <dbReference type="ARBA" id="ARBA00022801"/>
    </source>
</evidence>
<dbReference type="GO" id="GO:0046872">
    <property type="term" value="F:metal ion binding"/>
    <property type="evidence" value="ECO:0007669"/>
    <property type="project" value="UniProtKB-KW"/>
</dbReference>
<dbReference type="EMBL" id="QFXE01000001">
    <property type="protein sequence ID" value="RDH88422.1"/>
    <property type="molecule type" value="Genomic_DNA"/>
</dbReference>
<dbReference type="CDD" id="cd01285">
    <property type="entry name" value="nucleoside_deaminase"/>
    <property type="match status" value="1"/>
</dbReference>
<dbReference type="GO" id="GO:0047974">
    <property type="term" value="F:guanosine deaminase activity"/>
    <property type="evidence" value="ECO:0007669"/>
    <property type="project" value="TreeGrafter"/>
</dbReference>
<dbReference type="SUPFAM" id="SSF53927">
    <property type="entry name" value="Cytidine deaminase-like"/>
    <property type="match status" value="1"/>
</dbReference>
<dbReference type="Pfam" id="PF00383">
    <property type="entry name" value="dCMP_cyt_deam_1"/>
    <property type="match status" value="1"/>
</dbReference>
<reference evidence="6 7" key="1">
    <citation type="journal article" date="2018" name="ISME J.">
        <title>Endosymbiont genomes yield clues of tubeworm success.</title>
        <authorList>
            <person name="Li Y."/>
            <person name="Liles M.R."/>
            <person name="Halanych K.M."/>
        </authorList>
    </citation>
    <scope>NUCLEOTIDE SEQUENCE [LARGE SCALE GENOMIC DNA]</scope>
    <source>
        <strain evidence="6">A1462</strain>
    </source>
</reference>
<comment type="caution">
    <text evidence="6">The sequence shown here is derived from an EMBL/GenBank/DDBJ whole genome shotgun (WGS) entry which is preliminary data.</text>
</comment>
<organism evidence="6 7">
    <name type="scientific">endosymbiont of Escarpia spicata</name>
    <dbReference type="NCBI Taxonomy" id="2200908"/>
    <lineage>
        <taxon>Bacteria</taxon>
        <taxon>Pseudomonadati</taxon>
        <taxon>Pseudomonadota</taxon>
        <taxon>Gammaproteobacteria</taxon>
        <taxon>sulfur-oxidizing symbionts</taxon>
    </lineage>
</organism>
<keyword evidence="4" id="KW-0862">Zinc</keyword>
<evidence type="ECO:0000313" key="7">
    <source>
        <dbReference type="Proteomes" id="UP000254771"/>
    </source>
</evidence>
<dbReference type="Proteomes" id="UP000254771">
    <property type="component" value="Unassembled WGS sequence"/>
</dbReference>
<name>A0A370DVF1_9GAMM</name>
<evidence type="ECO:0000256" key="1">
    <source>
        <dbReference type="ARBA" id="ARBA00006576"/>
    </source>
</evidence>